<name>A0A392VV38_9FABA</name>
<dbReference type="EMBL" id="LXQA011295406">
    <property type="protein sequence ID" value="MCI92264.1"/>
    <property type="molecule type" value="Genomic_DNA"/>
</dbReference>
<feature type="non-terminal residue" evidence="1">
    <location>
        <position position="1"/>
    </location>
</feature>
<reference evidence="1 2" key="1">
    <citation type="journal article" date="2018" name="Front. Plant Sci.">
        <title>Red Clover (Trifolium pratense) and Zigzag Clover (T. medium) - A Picture of Genomic Similarities and Differences.</title>
        <authorList>
            <person name="Dluhosova J."/>
            <person name="Istvanek J."/>
            <person name="Nedelnik J."/>
            <person name="Repkova J."/>
        </authorList>
    </citation>
    <scope>NUCLEOTIDE SEQUENCE [LARGE SCALE GENOMIC DNA]</scope>
    <source>
        <strain evidence="2">cv. 10/8</strain>
        <tissue evidence="1">Leaf</tissue>
    </source>
</reference>
<comment type="caution">
    <text evidence="1">The sequence shown here is derived from an EMBL/GenBank/DDBJ whole genome shotgun (WGS) entry which is preliminary data.</text>
</comment>
<keyword evidence="2" id="KW-1185">Reference proteome</keyword>
<evidence type="ECO:0000313" key="2">
    <source>
        <dbReference type="Proteomes" id="UP000265520"/>
    </source>
</evidence>
<sequence>VFMKTVAPVDHSTLKIQVVCNELDCLEMEKEQSVSDGEDDMMTVVTW</sequence>
<dbReference type="Proteomes" id="UP000265520">
    <property type="component" value="Unassembled WGS sequence"/>
</dbReference>
<dbReference type="AlphaFoldDB" id="A0A392VV38"/>
<protein>
    <submittedName>
        <fullName evidence="1">Uncharacterized protein</fullName>
    </submittedName>
</protein>
<accession>A0A392VV38</accession>
<proteinExistence type="predicted"/>
<evidence type="ECO:0000313" key="1">
    <source>
        <dbReference type="EMBL" id="MCI92264.1"/>
    </source>
</evidence>
<organism evidence="1 2">
    <name type="scientific">Trifolium medium</name>
    <dbReference type="NCBI Taxonomy" id="97028"/>
    <lineage>
        <taxon>Eukaryota</taxon>
        <taxon>Viridiplantae</taxon>
        <taxon>Streptophyta</taxon>
        <taxon>Embryophyta</taxon>
        <taxon>Tracheophyta</taxon>
        <taxon>Spermatophyta</taxon>
        <taxon>Magnoliopsida</taxon>
        <taxon>eudicotyledons</taxon>
        <taxon>Gunneridae</taxon>
        <taxon>Pentapetalae</taxon>
        <taxon>rosids</taxon>
        <taxon>fabids</taxon>
        <taxon>Fabales</taxon>
        <taxon>Fabaceae</taxon>
        <taxon>Papilionoideae</taxon>
        <taxon>50 kb inversion clade</taxon>
        <taxon>NPAAA clade</taxon>
        <taxon>Hologalegina</taxon>
        <taxon>IRL clade</taxon>
        <taxon>Trifolieae</taxon>
        <taxon>Trifolium</taxon>
    </lineage>
</organism>